<evidence type="ECO:0008006" key="2">
    <source>
        <dbReference type="Google" id="ProtNLM"/>
    </source>
</evidence>
<dbReference type="AlphaFoldDB" id="A0A381PP00"/>
<dbReference type="Pfam" id="PF01663">
    <property type="entry name" value="Phosphodiest"/>
    <property type="match status" value="1"/>
</dbReference>
<sequence length="311" mass="34125">VIKHRCKLSFLTLFIWISACTESTPEQAGQDLLTPKVLVIGIDGIRPDILMDVNTPHIDRLAAEGLLTNQAMTGYPSVSGPGWSSMLNGVWPDKHGVTDNSFDGERYNDFPDFLTRIEQIRPELETFAVADWAPLGYSDQGSPTISDAVDVKHVLDGYELGWAEADAKSVQLAVEQLETSNPDALFVYLGNPDEISHEHSSIGSEYRDAIALADEHVGVLVKAIHDRVTYPEEDWLILSSTDHGRRSDGGHGGNSEEERTIYFLANGPSVIAPTLPDSIYIVDVAVTALTHLKIQIDPSWRLDGNPVGILR</sequence>
<dbReference type="PANTHER" id="PTHR10151:SF120">
    <property type="entry name" value="BIS(5'-ADENOSYL)-TRIPHOSPHATASE"/>
    <property type="match status" value="1"/>
</dbReference>
<organism evidence="1">
    <name type="scientific">marine metagenome</name>
    <dbReference type="NCBI Taxonomy" id="408172"/>
    <lineage>
        <taxon>unclassified sequences</taxon>
        <taxon>metagenomes</taxon>
        <taxon>ecological metagenomes</taxon>
    </lineage>
</organism>
<reference evidence="1" key="1">
    <citation type="submission" date="2018-05" db="EMBL/GenBank/DDBJ databases">
        <authorList>
            <person name="Lanie J.A."/>
            <person name="Ng W.-L."/>
            <person name="Kazmierczak K.M."/>
            <person name="Andrzejewski T.M."/>
            <person name="Davidsen T.M."/>
            <person name="Wayne K.J."/>
            <person name="Tettelin H."/>
            <person name="Glass J.I."/>
            <person name="Rusch D."/>
            <person name="Podicherti R."/>
            <person name="Tsui H.-C.T."/>
            <person name="Winkler M.E."/>
        </authorList>
    </citation>
    <scope>NUCLEOTIDE SEQUENCE</scope>
</reference>
<dbReference type="InterPro" id="IPR002591">
    <property type="entry name" value="Phosphodiest/P_Trfase"/>
</dbReference>
<dbReference type="PANTHER" id="PTHR10151">
    <property type="entry name" value="ECTONUCLEOTIDE PYROPHOSPHATASE/PHOSPHODIESTERASE"/>
    <property type="match status" value="1"/>
</dbReference>
<gene>
    <name evidence="1" type="ORF">METZ01_LOCUS21062</name>
</gene>
<accession>A0A381PP00</accession>
<protein>
    <recommendedName>
        <fullName evidence="2">Metalloenzyme domain-containing protein</fullName>
    </recommendedName>
</protein>
<dbReference type="EMBL" id="UINC01001033">
    <property type="protein sequence ID" value="SUZ68208.1"/>
    <property type="molecule type" value="Genomic_DNA"/>
</dbReference>
<proteinExistence type="predicted"/>
<dbReference type="InterPro" id="IPR017850">
    <property type="entry name" value="Alkaline_phosphatase_core_sf"/>
</dbReference>
<evidence type="ECO:0000313" key="1">
    <source>
        <dbReference type="EMBL" id="SUZ68208.1"/>
    </source>
</evidence>
<dbReference type="Gene3D" id="3.40.720.10">
    <property type="entry name" value="Alkaline Phosphatase, subunit A"/>
    <property type="match status" value="1"/>
</dbReference>
<dbReference type="SUPFAM" id="SSF53649">
    <property type="entry name" value="Alkaline phosphatase-like"/>
    <property type="match status" value="1"/>
</dbReference>
<feature type="non-terminal residue" evidence="1">
    <location>
        <position position="1"/>
    </location>
</feature>
<dbReference type="GO" id="GO:0016787">
    <property type="term" value="F:hydrolase activity"/>
    <property type="evidence" value="ECO:0007669"/>
    <property type="project" value="UniProtKB-ARBA"/>
</dbReference>
<name>A0A381PP00_9ZZZZ</name>